<accession>A0ABW0KWE6</accession>
<dbReference type="EMBL" id="JBHSMQ010000009">
    <property type="protein sequence ID" value="MFC5457197.1"/>
    <property type="molecule type" value="Genomic_DNA"/>
</dbReference>
<keyword evidence="2" id="KW-1185">Reference proteome</keyword>
<sequence length="48" mass="4928">MRAHAGVWGQPADPGRFGVTVAANAGMVTGVFAEEAEEAEALEWLLGG</sequence>
<comment type="caution">
    <text evidence="1">The sequence shown here is derived from an EMBL/GenBank/DDBJ whole genome shotgun (WGS) entry which is preliminary data.</text>
</comment>
<reference evidence="2" key="1">
    <citation type="journal article" date="2019" name="Int. J. Syst. Evol. Microbiol.">
        <title>The Global Catalogue of Microorganisms (GCM) 10K type strain sequencing project: providing services to taxonomists for standard genome sequencing and annotation.</title>
        <authorList>
            <consortium name="The Broad Institute Genomics Platform"/>
            <consortium name="The Broad Institute Genome Sequencing Center for Infectious Disease"/>
            <person name="Wu L."/>
            <person name="Ma J."/>
        </authorList>
    </citation>
    <scope>NUCLEOTIDE SEQUENCE [LARGE SCALE GENOMIC DNA]</scope>
    <source>
        <strain evidence="2">CGMCC 4.1469</strain>
    </source>
</reference>
<evidence type="ECO:0000313" key="1">
    <source>
        <dbReference type="EMBL" id="MFC5457197.1"/>
    </source>
</evidence>
<dbReference type="RefSeq" id="WP_377170231.1">
    <property type="nucleotide sequence ID" value="NZ_JBHSMQ010000009.1"/>
</dbReference>
<organism evidence="1 2">
    <name type="scientific">Prosthecobacter fluviatilis</name>
    <dbReference type="NCBI Taxonomy" id="445931"/>
    <lineage>
        <taxon>Bacteria</taxon>
        <taxon>Pseudomonadati</taxon>
        <taxon>Verrucomicrobiota</taxon>
        <taxon>Verrucomicrobiia</taxon>
        <taxon>Verrucomicrobiales</taxon>
        <taxon>Verrucomicrobiaceae</taxon>
        <taxon>Prosthecobacter</taxon>
    </lineage>
</organism>
<name>A0ABW0KWE6_9BACT</name>
<proteinExistence type="predicted"/>
<evidence type="ECO:0000313" key="2">
    <source>
        <dbReference type="Proteomes" id="UP001596052"/>
    </source>
</evidence>
<gene>
    <name evidence="1" type="ORF">ACFQDI_20175</name>
</gene>
<protein>
    <submittedName>
        <fullName evidence="1">Uncharacterized protein</fullName>
    </submittedName>
</protein>
<dbReference type="Proteomes" id="UP001596052">
    <property type="component" value="Unassembled WGS sequence"/>
</dbReference>